<dbReference type="RefSeq" id="WP_381726230.1">
    <property type="nucleotide sequence ID" value="NZ_JBHVBU010000021.1"/>
</dbReference>
<reference evidence="2 3" key="1">
    <citation type="submission" date="2024-09" db="EMBL/GenBank/DDBJ databases">
        <title>The Natural Products Discovery Center: Release of the First 8490 Sequenced Strains for Exploring Actinobacteria Biosynthetic Diversity.</title>
        <authorList>
            <person name="Kalkreuter E."/>
            <person name="Kautsar S.A."/>
            <person name="Yang D."/>
            <person name="Bader C.D."/>
            <person name="Teijaro C.N."/>
            <person name="Fluegel L."/>
            <person name="Davis C.M."/>
            <person name="Simpson J.R."/>
            <person name="Lauterbach L."/>
            <person name="Steele A.D."/>
            <person name="Gui C."/>
            <person name="Meng S."/>
            <person name="Li G."/>
            <person name="Viehrig K."/>
            <person name="Ye F."/>
            <person name="Su P."/>
            <person name="Kiefer A.F."/>
            <person name="Nichols A."/>
            <person name="Cepeda A.J."/>
            <person name="Yan W."/>
            <person name="Fan B."/>
            <person name="Jiang Y."/>
            <person name="Adhikari A."/>
            <person name="Zheng C.-J."/>
            <person name="Schuster L."/>
            <person name="Cowan T.M."/>
            <person name="Smanski M.J."/>
            <person name="Chevrette M.G."/>
            <person name="De Carvalho L.P.S."/>
            <person name="Shen B."/>
        </authorList>
    </citation>
    <scope>NUCLEOTIDE SEQUENCE [LARGE SCALE GENOMIC DNA]</scope>
    <source>
        <strain evidence="2 3">NPDC057399</strain>
    </source>
</reference>
<sequence>MRSRAFGLLAAAAAAILAALGATPTATAAPQHTVTLAPATFAPCGCYNDCNYGCPDCVCPLYCDPKYACPDDYPCPLPAPIPTHHDHGHHGHGHHGDDISRWLPHGNTYTYKVNL</sequence>
<accession>A0ABW6JDI7</accession>
<evidence type="ECO:0000313" key="3">
    <source>
        <dbReference type="Proteomes" id="UP001600650"/>
    </source>
</evidence>
<organism evidence="2 3">
    <name type="scientific">Streptomyces cellulosae</name>
    <dbReference type="NCBI Taxonomy" id="1968"/>
    <lineage>
        <taxon>Bacteria</taxon>
        <taxon>Bacillati</taxon>
        <taxon>Actinomycetota</taxon>
        <taxon>Actinomycetes</taxon>
        <taxon>Kitasatosporales</taxon>
        <taxon>Streptomycetaceae</taxon>
        <taxon>Streptomyces</taxon>
    </lineage>
</organism>
<proteinExistence type="predicted"/>
<dbReference type="Proteomes" id="UP001600650">
    <property type="component" value="Unassembled WGS sequence"/>
</dbReference>
<feature type="chain" id="PRO_5046755495" evidence="1">
    <location>
        <begin position="29"/>
        <end position="115"/>
    </location>
</feature>
<keyword evidence="3" id="KW-1185">Reference proteome</keyword>
<evidence type="ECO:0000256" key="1">
    <source>
        <dbReference type="SAM" id="SignalP"/>
    </source>
</evidence>
<protein>
    <submittedName>
        <fullName evidence="2">Uncharacterized protein</fullName>
    </submittedName>
</protein>
<feature type="signal peptide" evidence="1">
    <location>
        <begin position="1"/>
        <end position="28"/>
    </location>
</feature>
<comment type="caution">
    <text evidence="2">The sequence shown here is derived from an EMBL/GenBank/DDBJ whole genome shotgun (WGS) entry which is preliminary data.</text>
</comment>
<evidence type="ECO:0000313" key="2">
    <source>
        <dbReference type="EMBL" id="MFE7963428.1"/>
    </source>
</evidence>
<gene>
    <name evidence="2" type="ORF">ACFU0X_10295</name>
</gene>
<dbReference type="EMBL" id="JBHVBU010000021">
    <property type="protein sequence ID" value="MFE7963428.1"/>
    <property type="molecule type" value="Genomic_DNA"/>
</dbReference>
<name>A0ABW6JDI7_STRCE</name>
<keyword evidence="1" id="KW-0732">Signal</keyword>